<evidence type="ECO:0000313" key="6">
    <source>
        <dbReference type="Proteomes" id="UP001362999"/>
    </source>
</evidence>
<gene>
    <name evidence="5" type="ORF">R3P38DRAFT_2979757</name>
</gene>
<reference evidence="5 6" key="1">
    <citation type="journal article" date="2024" name="J Genomics">
        <title>Draft genome sequencing and assembly of Favolaschia claudopus CIRM-BRFM 2984 isolated from oak limbs.</title>
        <authorList>
            <person name="Navarro D."/>
            <person name="Drula E."/>
            <person name="Chaduli D."/>
            <person name="Cazenave R."/>
            <person name="Ahrendt S."/>
            <person name="Wang J."/>
            <person name="Lipzen A."/>
            <person name="Daum C."/>
            <person name="Barry K."/>
            <person name="Grigoriev I.V."/>
            <person name="Favel A."/>
            <person name="Rosso M.N."/>
            <person name="Martin F."/>
        </authorList>
    </citation>
    <scope>NUCLEOTIDE SEQUENCE [LARGE SCALE GENOMIC DNA]</scope>
    <source>
        <strain evidence="5 6">CIRM-BRFM 2984</strain>
    </source>
</reference>
<dbReference type="CDD" id="cd05251">
    <property type="entry name" value="NmrA_like_SDR_a"/>
    <property type="match status" value="1"/>
</dbReference>
<keyword evidence="2" id="KW-0521">NADP</keyword>
<proteinExistence type="inferred from homology"/>
<dbReference type="GO" id="GO:0016491">
    <property type="term" value="F:oxidoreductase activity"/>
    <property type="evidence" value="ECO:0007669"/>
    <property type="project" value="UniProtKB-KW"/>
</dbReference>
<dbReference type="Gene3D" id="3.90.25.10">
    <property type="entry name" value="UDP-galactose 4-epimerase, domain 1"/>
    <property type="match status" value="1"/>
</dbReference>
<dbReference type="Gene3D" id="3.40.50.720">
    <property type="entry name" value="NAD(P)-binding Rossmann-like Domain"/>
    <property type="match status" value="1"/>
</dbReference>
<dbReference type="PANTHER" id="PTHR42748">
    <property type="entry name" value="NITROGEN METABOLITE REPRESSION PROTEIN NMRA FAMILY MEMBER"/>
    <property type="match status" value="1"/>
</dbReference>
<dbReference type="AlphaFoldDB" id="A0AAW0B325"/>
<comment type="caution">
    <text evidence="5">The sequence shown here is derived from an EMBL/GenBank/DDBJ whole genome shotgun (WGS) entry which is preliminary data.</text>
</comment>
<evidence type="ECO:0000259" key="4">
    <source>
        <dbReference type="Pfam" id="PF05368"/>
    </source>
</evidence>
<accession>A0AAW0B325</accession>
<sequence>MTITRNSAAPLVSVVGATGTQGGSVVKALAESDKAYRVRGLTRDATKPAAQSLVAQGVELAIVEIGVQTKEAIIKAFSGANAVFLVTAFVHHGDSARETAEGKMMVDAAKAAGVERIVWSGLPAVRKLSGGVVQNLLNFDSKAAVTEYGIRSGVPFVNVQAGFFDTNFLGWAAPRKKDDGSFVIQLALRSTASLPMIYTEEDYGLYVLRALEAPVFPSGSEILTGEYIIVEDIVRQLAEATGKRITFEQISSEQLGKELSVKRPPSVVATFVDAMKWFGDFGYYGGAPTASLEGLRRNPKSWMEFCKTADWSKFLS</sequence>
<comment type="similarity">
    <text evidence="1">Belongs to the NmrA-type oxidoreductase family.</text>
</comment>
<dbReference type="InterPro" id="IPR036291">
    <property type="entry name" value="NAD(P)-bd_dom_sf"/>
</dbReference>
<evidence type="ECO:0000256" key="1">
    <source>
        <dbReference type="ARBA" id="ARBA00006328"/>
    </source>
</evidence>
<keyword evidence="3" id="KW-0560">Oxidoreductase</keyword>
<dbReference type="InterPro" id="IPR051164">
    <property type="entry name" value="NmrA-like_oxidored"/>
</dbReference>
<dbReference type="Pfam" id="PF05368">
    <property type="entry name" value="NmrA"/>
    <property type="match status" value="1"/>
</dbReference>
<dbReference type="EMBL" id="JAWWNJ010000045">
    <property type="protein sequence ID" value="KAK7018967.1"/>
    <property type="molecule type" value="Genomic_DNA"/>
</dbReference>
<feature type="domain" description="NmrA-like" evidence="4">
    <location>
        <begin position="12"/>
        <end position="286"/>
    </location>
</feature>
<dbReference type="GO" id="GO:0005634">
    <property type="term" value="C:nucleus"/>
    <property type="evidence" value="ECO:0007669"/>
    <property type="project" value="TreeGrafter"/>
</dbReference>
<evidence type="ECO:0000256" key="2">
    <source>
        <dbReference type="ARBA" id="ARBA00022857"/>
    </source>
</evidence>
<dbReference type="SUPFAM" id="SSF51735">
    <property type="entry name" value="NAD(P)-binding Rossmann-fold domains"/>
    <property type="match status" value="1"/>
</dbReference>
<keyword evidence="6" id="KW-1185">Reference proteome</keyword>
<name>A0AAW0B325_9AGAR</name>
<evidence type="ECO:0000313" key="5">
    <source>
        <dbReference type="EMBL" id="KAK7018967.1"/>
    </source>
</evidence>
<dbReference type="InterPro" id="IPR008030">
    <property type="entry name" value="NmrA-like"/>
</dbReference>
<dbReference type="PANTHER" id="PTHR42748:SF30">
    <property type="entry name" value="NMRA-LIKE DOMAIN-CONTAINING PROTEIN"/>
    <property type="match status" value="1"/>
</dbReference>
<dbReference type="Proteomes" id="UP001362999">
    <property type="component" value="Unassembled WGS sequence"/>
</dbReference>
<evidence type="ECO:0000256" key="3">
    <source>
        <dbReference type="ARBA" id="ARBA00023002"/>
    </source>
</evidence>
<protein>
    <submittedName>
        <fullName evidence="5">NAD(P)-binding protein</fullName>
    </submittedName>
</protein>
<organism evidence="5 6">
    <name type="scientific">Favolaschia claudopus</name>
    <dbReference type="NCBI Taxonomy" id="2862362"/>
    <lineage>
        <taxon>Eukaryota</taxon>
        <taxon>Fungi</taxon>
        <taxon>Dikarya</taxon>
        <taxon>Basidiomycota</taxon>
        <taxon>Agaricomycotina</taxon>
        <taxon>Agaricomycetes</taxon>
        <taxon>Agaricomycetidae</taxon>
        <taxon>Agaricales</taxon>
        <taxon>Marasmiineae</taxon>
        <taxon>Mycenaceae</taxon>
        <taxon>Favolaschia</taxon>
    </lineage>
</organism>